<dbReference type="Proteomes" id="UP000613177">
    <property type="component" value="Unassembled WGS sequence"/>
</dbReference>
<name>A0A8H7VX52_9FUNG</name>
<protein>
    <submittedName>
        <fullName evidence="1">Uncharacterized protein</fullName>
    </submittedName>
</protein>
<dbReference type="AlphaFoldDB" id="A0A8H7VX52"/>
<gene>
    <name evidence="1" type="ORF">INT48_008773</name>
</gene>
<reference evidence="1" key="1">
    <citation type="submission" date="2021-01" db="EMBL/GenBank/DDBJ databases">
        <title>Metabolic potential, ecology and presence of endohyphal bacteria is reflected in genomic diversity of Mucoromycotina.</title>
        <authorList>
            <person name="Muszewska A."/>
            <person name="Okrasinska A."/>
            <person name="Steczkiewicz K."/>
            <person name="Drgas O."/>
            <person name="Orlowska M."/>
            <person name="Perlinska-Lenart U."/>
            <person name="Aleksandrzak-Piekarczyk T."/>
            <person name="Szatraj K."/>
            <person name="Zielenkiewicz U."/>
            <person name="Pilsyk S."/>
            <person name="Malc E."/>
            <person name="Mieczkowski P."/>
            <person name="Kruszewska J.S."/>
            <person name="Biernat P."/>
            <person name="Pawlowska J."/>
        </authorList>
    </citation>
    <scope>NUCLEOTIDE SEQUENCE</scope>
    <source>
        <strain evidence="1">WA0000018081</strain>
    </source>
</reference>
<accession>A0A8H7VX52</accession>
<evidence type="ECO:0000313" key="1">
    <source>
        <dbReference type="EMBL" id="KAG2230409.1"/>
    </source>
</evidence>
<comment type="caution">
    <text evidence="1">The sequence shown here is derived from an EMBL/GenBank/DDBJ whole genome shotgun (WGS) entry which is preliminary data.</text>
</comment>
<organism evidence="1 2">
    <name type="scientific">Thamnidium elegans</name>
    <dbReference type="NCBI Taxonomy" id="101142"/>
    <lineage>
        <taxon>Eukaryota</taxon>
        <taxon>Fungi</taxon>
        <taxon>Fungi incertae sedis</taxon>
        <taxon>Mucoromycota</taxon>
        <taxon>Mucoromycotina</taxon>
        <taxon>Mucoromycetes</taxon>
        <taxon>Mucorales</taxon>
        <taxon>Mucorineae</taxon>
        <taxon>Mucoraceae</taxon>
        <taxon>Thamnidium</taxon>
    </lineage>
</organism>
<keyword evidence="2" id="KW-1185">Reference proteome</keyword>
<evidence type="ECO:0000313" key="2">
    <source>
        <dbReference type="Proteomes" id="UP000613177"/>
    </source>
</evidence>
<sequence>MSNALVLPQAFQCLYKHQCLRFSAISRRTDSTGEKVQARNLYVLKDEYLANTLKNVVSYFEEYQEYVKSLKKEGYSVIGYARKSKGKETEDTRIKLLQLMCNCLRNRSLVDCVFVSYSCNASDTLHSRDKSQKKILENGNTQGMLRHIKDNNKVCPVVLDHAGLSTNREDLEQLN</sequence>
<proteinExistence type="predicted"/>
<dbReference type="EMBL" id="JAEPRE010000204">
    <property type="protein sequence ID" value="KAG2230409.1"/>
    <property type="molecule type" value="Genomic_DNA"/>
</dbReference>